<evidence type="ECO:0000313" key="1">
    <source>
        <dbReference type="EMBL" id="GAA0740365.1"/>
    </source>
</evidence>
<accession>A0ABN1JJK6</accession>
<dbReference type="Gene3D" id="3.30.1380.10">
    <property type="match status" value="1"/>
</dbReference>
<proteinExistence type="predicted"/>
<organism evidence="1 2">
    <name type="scientific">Ideonella azotifigens</name>
    <dbReference type="NCBI Taxonomy" id="513160"/>
    <lineage>
        <taxon>Bacteria</taxon>
        <taxon>Pseudomonadati</taxon>
        <taxon>Pseudomonadota</taxon>
        <taxon>Betaproteobacteria</taxon>
        <taxon>Burkholderiales</taxon>
        <taxon>Sphaerotilaceae</taxon>
        <taxon>Ideonella</taxon>
    </lineage>
</organism>
<sequence>MSKAAQSPVDLSTAICTGSPDVIDSYCKAKCEVDPLKPISDADAIAFENGATVQEDNLTDATKAALACLRAAASAAGGQLVVTSAYRPQAYQDHL</sequence>
<protein>
    <submittedName>
        <fullName evidence="1">Uncharacterized protein</fullName>
    </submittedName>
</protein>
<reference evidence="1 2" key="1">
    <citation type="journal article" date="2019" name="Int. J. Syst. Evol. Microbiol.">
        <title>The Global Catalogue of Microorganisms (GCM) 10K type strain sequencing project: providing services to taxonomists for standard genome sequencing and annotation.</title>
        <authorList>
            <consortium name="The Broad Institute Genomics Platform"/>
            <consortium name="The Broad Institute Genome Sequencing Center for Infectious Disease"/>
            <person name="Wu L."/>
            <person name="Ma J."/>
        </authorList>
    </citation>
    <scope>NUCLEOTIDE SEQUENCE [LARGE SCALE GENOMIC DNA]</scope>
    <source>
        <strain evidence="1 2">JCM 15503</strain>
    </source>
</reference>
<keyword evidence="2" id="KW-1185">Reference proteome</keyword>
<dbReference type="InterPro" id="IPR009045">
    <property type="entry name" value="Zn_M74/Hedgehog-like"/>
</dbReference>
<dbReference type="Proteomes" id="UP001500279">
    <property type="component" value="Unassembled WGS sequence"/>
</dbReference>
<name>A0ABN1JJK6_9BURK</name>
<evidence type="ECO:0000313" key="2">
    <source>
        <dbReference type="Proteomes" id="UP001500279"/>
    </source>
</evidence>
<gene>
    <name evidence="1" type="ORF">GCM10009107_01950</name>
</gene>
<dbReference type="EMBL" id="BAAAEW010000002">
    <property type="protein sequence ID" value="GAA0740365.1"/>
    <property type="molecule type" value="Genomic_DNA"/>
</dbReference>
<comment type="caution">
    <text evidence="1">The sequence shown here is derived from an EMBL/GenBank/DDBJ whole genome shotgun (WGS) entry which is preliminary data.</text>
</comment>